<keyword evidence="1" id="KW-0472">Membrane</keyword>
<dbReference type="InterPro" id="IPR052776">
    <property type="entry name" value="Chloro_ReproSupport/MetalTrans"/>
</dbReference>
<evidence type="ECO:0000313" key="3">
    <source>
        <dbReference type="EMBL" id="CAL1174110.1"/>
    </source>
</evidence>
<feature type="transmembrane region" description="Helical" evidence="1">
    <location>
        <begin position="50"/>
        <end position="71"/>
    </location>
</feature>
<reference evidence="2" key="1">
    <citation type="submission" date="2022-10" db="EMBL/GenBank/DDBJ databases">
        <authorList>
            <person name="Chen Y."/>
            <person name="Dougan E. K."/>
            <person name="Chan C."/>
            <person name="Rhodes N."/>
            <person name="Thang M."/>
        </authorList>
    </citation>
    <scope>NUCLEOTIDE SEQUENCE</scope>
</reference>
<organism evidence="2">
    <name type="scientific">Cladocopium goreaui</name>
    <dbReference type="NCBI Taxonomy" id="2562237"/>
    <lineage>
        <taxon>Eukaryota</taxon>
        <taxon>Sar</taxon>
        <taxon>Alveolata</taxon>
        <taxon>Dinophyceae</taxon>
        <taxon>Suessiales</taxon>
        <taxon>Symbiodiniaceae</taxon>
        <taxon>Cladocopium</taxon>
    </lineage>
</organism>
<keyword evidence="1" id="KW-1133">Transmembrane helix</keyword>
<dbReference type="AlphaFoldDB" id="A0A9P1GTW4"/>
<protein>
    <submittedName>
        <fullName evidence="4">Nickel/cobalt efflux system</fullName>
    </submittedName>
</protein>
<dbReference type="EMBL" id="CAMXCT030006829">
    <property type="protein sequence ID" value="CAL4808047.1"/>
    <property type="molecule type" value="Genomic_DNA"/>
</dbReference>
<dbReference type="PANTHER" id="PTHR33876:SF4">
    <property type="entry name" value="CHLOROPLAST PROTEIN FOR GROWTH AND FERTILITY 2"/>
    <property type="match status" value="1"/>
</dbReference>
<evidence type="ECO:0000256" key="1">
    <source>
        <dbReference type="SAM" id="Phobius"/>
    </source>
</evidence>
<sequence length="282" mass="30462">MFTSEHSHLLHAGSMGLVCGGLHALGPDHLATLVTFSALMPPLAAAKVGASWGLGHCLGIVMIAAVIYALSNIPGVHLEGYEFYGDYVIGVSMILVAIYFICREDKYITLDADGEETVKSCPCCHSPPAEHFHTDQKTKLCGSYSDKNHSDDEEMHGESAETAPLIGNDHMHGRDVKSAAVGFLQGMCCPMGLVQITYLYGKSAIDTMVFIVVCALVSIVGTATIAALWASLTRSTMATAVSPRFMYRSSCFLAFACGVLWIIANFFHFLDKVNYAEHHMMA</sequence>
<dbReference type="EMBL" id="CAMXCT010006829">
    <property type="protein sequence ID" value="CAI4020735.1"/>
    <property type="molecule type" value="Genomic_DNA"/>
</dbReference>
<keyword evidence="1" id="KW-0812">Transmembrane</keyword>
<evidence type="ECO:0000313" key="4">
    <source>
        <dbReference type="EMBL" id="CAL4808047.1"/>
    </source>
</evidence>
<feature type="transmembrane region" description="Helical" evidence="1">
    <location>
        <begin position="83"/>
        <end position="102"/>
    </location>
</feature>
<dbReference type="OrthoDB" id="422458at2759"/>
<reference evidence="3" key="2">
    <citation type="submission" date="2024-04" db="EMBL/GenBank/DDBJ databases">
        <authorList>
            <person name="Chen Y."/>
            <person name="Shah S."/>
            <person name="Dougan E. K."/>
            <person name="Thang M."/>
            <person name="Chan C."/>
        </authorList>
    </citation>
    <scope>NUCLEOTIDE SEQUENCE [LARGE SCALE GENOMIC DNA]</scope>
</reference>
<accession>A0A9P1GTW4</accession>
<dbReference type="Proteomes" id="UP001152797">
    <property type="component" value="Unassembled WGS sequence"/>
</dbReference>
<proteinExistence type="predicted"/>
<feature type="transmembrane region" description="Helical" evidence="1">
    <location>
        <begin position="251"/>
        <end position="270"/>
    </location>
</feature>
<gene>
    <name evidence="2" type="ORF">C1SCF055_LOCUS45125</name>
</gene>
<feature type="transmembrane region" description="Helical" evidence="1">
    <location>
        <begin position="207"/>
        <end position="230"/>
    </location>
</feature>
<feature type="transmembrane region" description="Helical" evidence="1">
    <location>
        <begin position="180"/>
        <end position="201"/>
    </location>
</feature>
<evidence type="ECO:0000313" key="5">
    <source>
        <dbReference type="Proteomes" id="UP001152797"/>
    </source>
</evidence>
<comment type="caution">
    <text evidence="2">The sequence shown here is derived from an EMBL/GenBank/DDBJ whole genome shotgun (WGS) entry which is preliminary data.</text>
</comment>
<keyword evidence="5" id="KW-1185">Reference proteome</keyword>
<name>A0A9P1GTW4_9DINO</name>
<dbReference type="EMBL" id="CAMXCT020006829">
    <property type="protein sequence ID" value="CAL1174110.1"/>
    <property type="molecule type" value="Genomic_DNA"/>
</dbReference>
<dbReference type="PANTHER" id="PTHR33876">
    <property type="entry name" value="UNNAMED PRODUCT"/>
    <property type="match status" value="1"/>
</dbReference>
<evidence type="ECO:0000313" key="2">
    <source>
        <dbReference type="EMBL" id="CAI4020735.1"/>
    </source>
</evidence>